<name>A0A0E9TQP8_ANGAN</name>
<reference evidence="1" key="1">
    <citation type="submission" date="2014-11" db="EMBL/GenBank/DDBJ databases">
        <authorList>
            <person name="Amaro Gonzalez C."/>
        </authorList>
    </citation>
    <scope>NUCLEOTIDE SEQUENCE</scope>
</reference>
<accession>A0A0E9TQP8</accession>
<protein>
    <submittedName>
        <fullName evidence="1">Uncharacterized protein</fullName>
    </submittedName>
</protein>
<organism evidence="1">
    <name type="scientific">Anguilla anguilla</name>
    <name type="common">European freshwater eel</name>
    <name type="synonym">Muraena anguilla</name>
    <dbReference type="NCBI Taxonomy" id="7936"/>
    <lineage>
        <taxon>Eukaryota</taxon>
        <taxon>Metazoa</taxon>
        <taxon>Chordata</taxon>
        <taxon>Craniata</taxon>
        <taxon>Vertebrata</taxon>
        <taxon>Euteleostomi</taxon>
        <taxon>Actinopterygii</taxon>
        <taxon>Neopterygii</taxon>
        <taxon>Teleostei</taxon>
        <taxon>Anguilliformes</taxon>
        <taxon>Anguillidae</taxon>
        <taxon>Anguilla</taxon>
    </lineage>
</organism>
<dbReference type="EMBL" id="GBXM01052701">
    <property type="protein sequence ID" value="JAH55876.1"/>
    <property type="molecule type" value="Transcribed_RNA"/>
</dbReference>
<sequence length="41" mass="4688">MSNCINFPVKGFVEIREIQTSVRMFLHLLTALLSKYGTSEL</sequence>
<dbReference type="AlphaFoldDB" id="A0A0E9TQP8"/>
<proteinExistence type="predicted"/>
<evidence type="ECO:0000313" key="1">
    <source>
        <dbReference type="EMBL" id="JAH55876.1"/>
    </source>
</evidence>
<reference evidence="1" key="2">
    <citation type="journal article" date="2015" name="Fish Shellfish Immunol.">
        <title>Early steps in the European eel (Anguilla anguilla)-Vibrio vulnificus interaction in the gills: Role of the RtxA13 toxin.</title>
        <authorList>
            <person name="Callol A."/>
            <person name="Pajuelo D."/>
            <person name="Ebbesson L."/>
            <person name="Teles M."/>
            <person name="MacKenzie S."/>
            <person name="Amaro C."/>
        </authorList>
    </citation>
    <scope>NUCLEOTIDE SEQUENCE</scope>
</reference>